<evidence type="ECO:0000313" key="5">
    <source>
        <dbReference type="RefSeq" id="XP_017770280.1"/>
    </source>
</evidence>
<dbReference type="Pfam" id="PF00391">
    <property type="entry name" value="PEP-utilizers"/>
    <property type="match status" value="1"/>
</dbReference>
<dbReference type="Proteomes" id="UP000695000">
    <property type="component" value="Unplaced"/>
</dbReference>
<feature type="domain" description="Pyruvate phosphate dikinase AMP/ATP-binding" evidence="3">
    <location>
        <begin position="209"/>
        <end position="397"/>
    </location>
</feature>
<comment type="similarity">
    <text evidence="1">Belongs to the PEP-utilizing enzyme family.</text>
</comment>
<dbReference type="InterPro" id="IPR002192">
    <property type="entry name" value="PPDK_AMP/ATP-bd"/>
</dbReference>
<accession>A0ABM1M6T0</accession>
<dbReference type="RefSeq" id="XP_017770280.1">
    <property type="nucleotide sequence ID" value="XM_017914791.1"/>
</dbReference>
<gene>
    <name evidence="5" type="primary">LOC108558010</name>
</gene>
<keyword evidence="4" id="KW-1185">Reference proteome</keyword>
<evidence type="ECO:0000259" key="3">
    <source>
        <dbReference type="Pfam" id="PF01326"/>
    </source>
</evidence>
<dbReference type="GeneID" id="108558010"/>
<name>A0ABM1M6T0_NICVS</name>
<dbReference type="SUPFAM" id="SSF52009">
    <property type="entry name" value="Phosphohistidine domain"/>
    <property type="match status" value="1"/>
</dbReference>
<dbReference type="PANTHER" id="PTHR43615">
    <property type="entry name" value="PHOSPHOENOLPYRUVATE SYNTHASE-RELATED"/>
    <property type="match status" value="1"/>
</dbReference>
<dbReference type="Pfam" id="PF01326">
    <property type="entry name" value="PPDK_N"/>
    <property type="match status" value="1"/>
</dbReference>
<dbReference type="InterPro" id="IPR013815">
    <property type="entry name" value="ATP_grasp_subdomain_1"/>
</dbReference>
<evidence type="ECO:0000256" key="1">
    <source>
        <dbReference type="ARBA" id="ARBA00007837"/>
    </source>
</evidence>
<proteinExistence type="inferred from homology"/>
<dbReference type="SUPFAM" id="SSF56059">
    <property type="entry name" value="Glutathione synthetase ATP-binding domain-like"/>
    <property type="match status" value="1"/>
</dbReference>
<evidence type="ECO:0000259" key="2">
    <source>
        <dbReference type="Pfam" id="PF00391"/>
    </source>
</evidence>
<dbReference type="InterPro" id="IPR008279">
    <property type="entry name" value="PEP-util_enz_mobile_dom"/>
</dbReference>
<dbReference type="InterPro" id="IPR036637">
    <property type="entry name" value="Phosphohistidine_dom_sf"/>
</dbReference>
<reference evidence="5" key="1">
    <citation type="submission" date="2025-08" db="UniProtKB">
        <authorList>
            <consortium name="RefSeq"/>
        </authorList>
    </citation>
    <scope>IDENTIFICATION</scope>
    <source>
        <tissue evidence="5">Whole Larva</tissue>
    </source>
</reference>
<protein>
    <submittedName>
        <fullName evidence="5">Phosphoenolpyruvate synthase</fullName>
    </submittedName>
</protein>
<dbReference type="InterPro" id="IPR051549">
    <property type="entry name" value="PEP_Utilizing_Enz"/>
</dbReference>
<sequence>MLGDRIGYDQFGCLQGEIFSSLMPGGKQTVYLPTYRKRYFGTADRHSTYRDINVFAASEDGTLVHVATRSMINGCTQLRYGSVLYGNGQLHCVSSHDMLLQHLGDDGNVPRNVSITLTTKKSTIRCFFHVSPNAQTSVKNDEACGWLMRFASAEVNMDLHKARATMLLWYPHKGIESANPEPLLKPLKPLYQCEKVTLTLDDEDCCVSELAGSKGSSLALLSSIESSEIQIPDGFVISVPAFRHQIGSNVNLRKSVAMIRIACDDSLQVACERAEKLFKNEEIDAEIVAAVKREMGKITQKSSGEIRWAVRSSAVVEEDSEHLLTILDCKSEQEVLKAVAACWASLYSFDRVQYRLTHGIQLDGDMGVVVQKMLNPEVEGIMYTCHPRTGDLSRMLLEFPSSQKSMVLKRSFDGKITVDGKTLELSVDQAQSLGEIGVDLERRCGSSMEIKWIIQQGKVHLLQIRPVSLDSWTDFELEHEFDTPVLNGQDVFTTANVKDAIPSAMTSLSNTIVKRALDGPRCADRSLLTRNHNVFLNVKNVLMNIMPKYAKGTLHLAAFGHEEPLLRHGNLKPAMILLKEVVPCLKHVKAIVNRSKQFTEIPIDIKVGMSLKETHEAITKYLETLQEMCRAHAAATQATTFYQSAAMVALAGSLEEFTSDHYHDFALILPSSEQSCCIPEAAVKAIEESGKIEEFVCLDAPSGRKWLEVNVPKASIALERFLETHGHRSLQEFELMGETWASKPEILVGVVQALCTVNSSGKPQRGLRSRKVMKSLKTPLGSIRRWLLKYLVVKSRRSQRIAEDIKSDLAQSVDRLRKAFRVLGEGLAEIGRLPHRDLIFHLTKFEVSQIVNCNNHELVAKALHRKRLFPKWNSYRYAEFLQGLPQPEVFAPVGKTLGGDVFLKGTPAFNGEAQARCCVVNKVSDIAQMKPGDILVTRGADAGWSPFFPILSGVVLERSGLLSNGAAVAKEFGLPCLVGVEEATRHFKTGDVVAISGKFGTLRLISRGNER</sequence>
<dbReference type="Gene3D" id="3.30.1490.20">
    <property type="entry name" value="ATP-grasp fold, A domain"/>
    <property type="match status" value="1"/>
</dbReference>
<feature type="domain" description="PEP-utilising enzyme mobile" evidence="2">
    <location>
        <begin position="930"/>
        <end position="998"/>
    </location>
</feature>
<dbReference type="Gene3D" id="3.50.30.10">
    <property type="entry name" value="Phosphohistidine domain"/>
    <property type="match status" value="1"/>
</dbReference>
<organism evidence="4 5">
    <name type="scientific">Nicrophorus vespilloides</name>
    <name type="common">Boreal carrion beetle</name>
    <dbReference type="NCBI Taxonomy" id="110193"/>
    <lineage>
        <taxon>Eukaryota</taxon>
        <taxon>Metazoa</taxon>
        <taxon>Ecdysozoa</taxon>
        <taxon>Arthropoda</taxon>
        <taxon>Hexapoda</taxon>
        <taxon>Insecta</taxon>
        <taxon>Pterygota</taxon>
        <taxon>Neoptera</taxon>
        <taxon>Endopterygota</taxon>
        <taxon>Coleoptera</taxon>
        <taxon>Polyphaga</taxon>
        <taxon>Staphyliniformia</taxon>
        <taxon>Silphidae</taxon>
        <taxon>Nicrophorinae</taxon>
        <taxon>Nicrophorus</taxon>
    </lineage>
</organism>
<dbReference type="Gene3D" id="3.30.470.20">
    <property type="entry name" value="ATP-grasp fold, B domain"/>
    <property type="match status" value="1"/>
</dbReference>
<dbReference type="PANTHER" id="PTHR43615:SF1">
    <property type="entry name" value="PPDK_N DOMAIN-CONTAINING PROTEIN"/>
    <property type="match status" value="1"/>
</dbReference>
<evidence type="ECO:0000313" key="4">
    <source>
        <dbReference type="Proteomes" id="UP000695000"/>
    </source>
</evidence>